<name>A0ABU3NWW3_9FIRM</name>
<feature type="compositionally biased region" description="Low complexity" evidence="1">
    <location>
        <begin position="18"/>
        <end position="28"/>
    </location>
</feature>
<evidence type="ECO:0000313" key="4">
    <source>
        <dbReference type="Proteomes" id="UP001254848"/>
    </source>
</evidence>
<feature type="region of interest" description="Disordered" evidence="1">
    <location>
        <begin position="1"/>
        <end position="68"/>
    </location>
</feature>
<dbReference type="InterPro" id="IPR021136">
    <property type="entry name" value="Flagellar_hook_control-like_C"/>
</dbReference>
<dbReference type="CDD" id="cd17470">
    <property type="entry name" value="T3SS_Flik_C"/>
    <property type="match status" value="1"/>
</dbReference>
<evidence type="ECO:0000256" key="1">
    <source>
        <dbReference type="SAM" id="MobiDB-lite"/>
    </source>
</evidence>
<keyword evidence="3" id="KW-0282">Flagellum</keyword>
<proteinExistence type="predicted"/>
<feature type="domain" description="Flagellar hook-length control protein-like C-terminal" evidence="2">
    <location>
        <begin position="379"/>
        <end position="445"/>
    </location>
</feature>
<comment type="caution">
    <text evidence="3">The sequence shown here is derived from an EMBL/GenBank/DDBJ whole genome shotgun (WGS) entry which is preliminary data.</text>
</comment>
<keyword evidence="3" id="KW-0966">Cell projection</keyword>
<feature type="compositionally biased region" description="Polar residues" evidence="1">
    <location>
        <begin position="236"/>
        <end position="246"/>
    </location>
</feature>
<gene>
    <name evidence="3" type="ORF">Q4T40_08605</name>
</gene>
<dbReference type="Proteomes" id="UP001254848">
    <property type="component" value="Unassembled WGS sequence"/>
</dbReference>
<accession>A0ABU3NWW3</accession>
<organism evidence="3 4">
    <name type="scientific">Anaeroselena agilis</name>
    <dbReference type="NCBI Taxonomy" id="3063788"/>
    <lineage>
        <taxon>Bacteria</taxon>
        <taxon>Bacillati</taxon>
        <taxon>Bacillota</taxon>
        <taxon>Negativicutes</taxon>
        <taxon>Acetonemataceae</taxon>
        <taxon>Anaeroselena</taxon>
    </lineage>
</organism>
<evidence type="ECO:0000259" key="2">
    <source>
        <dbReference type="Pfam" id="PF02120"/>
    </source>
</evidence>
<dbReference type="Pfam" id="PF02120">
    <property type="entry name" value="Flg_hook"/>
    <property type="match status" value="1"/>
</dbReference>
<feature type="compositionally biased region" description="Polar residues" evidence="1">
    <location>
        <begin position="307"/>
        <end position="316"/>
    </location>
</feature>
<feature type="compositionally biased region" description="Low complexity" evidence="1">
    <location>
        <begin position="339"/>
        <end position="360"/>
    </location>
</feature>
<dbReference type="RefSeq" id="WP_413779811.1">
    <property type="nucleotide sequence ID" value="NZ_JAUOZS010000001.1"/>
</dbReference>
<protein>
    <submittedName>
        <fullName evidence="3">Flagellar hook-length control protein FliK</fullName>
    </submittedName>
</protein>
<dbReference type="InterPro" id="IPR038610">
    <property type="entry name" value="FliK-like_C_sf"/>
</dbReference>
<feature type="compositionally biased region" description="Low complexity" evidence="1">
    <location>
        <begin position="188"/>
        <end position="207"/>
    </location>
</feature>
<feature type="region of interest" description="Disordered" evidence="1">
    <location>
        <begin position="339"/>
        <end position="362"/>
    </location>
</feature>
<sequence>MDAALMQVAFEAPPAAPPKGQAKPAASPGKDDGGFGAMFAGLVDTGQPQGGEGVKADAETTPDGESAPAVSPGMLNFAALLASLQVTAGPQQAAPQPQAAQEQAGAIAPIQTALGQASQAVQTLPTPQTAVPVPPVAPQSVLPEAVSQPAGREGAQTPQQMPAFTGQQSLQQTPAFTGGQTLPAGQDAPTAPAVPSATPATATAPSPEMQTMPVPTATDMPAPVAQPATDAPSQEAAGQQQTSPAAVTQAAIAGEPHKQVESAPAPSPTAAETNAHEASAAQATQAAPVQAAAGGKSPSSGDDGAQTAESFQQTPPSDAPQPQPANASQVFAGLMEQAASRANAANDAAAPQGAQSAPAQDPHDVAGQIVDHARLITRAENSEMVIKLKPEHLGELTLKIVVDSGAVSATFHSSNSEVRAAIEASLPQLRQDMANQGLKVDNVGVYASLDHFFANDQRHAPQQQMPQPARRPSGDDAYAEPLAAATAVSARTTAGGTGIDYRV</sequence>
<dbReference type="Gene3D" id="3.30.750.140">
    <property type="match status" value="1"/>
</dbReference>
<feature type="compositionally biased region" description="Low complexity" evidence="1">
    <location>
        <begin position="261"/>
        <end position="293"/>
    </location>
</feature>
<keyword evidence="4" id="KW-1185">Reference proteome</keyword>
<keyword evidence="3" id="KW-0969">Cilium</keyword>
<feature type="compositionally biased region" description="Polar residues" evidence="1">
    <location>
        <begin position="156"/>
        <end position="180"/>
    </location>
</feature>
<feature type="region of interest" description="Disordered" evidence="1">
    <location>
        <begin position="145"/>
        <end position="326"/>
    </location>
</feature>
<evidence type="ECO:0000313" key="3">
    <source>
        <dbReference type="EMBL" id="MDT8901295.1"/>
    </source>
</evidence>
<dbReference type="EMBL" id="JAUOZS010000001">
    <property type="protein sequence ID" value="MDT8901295.1"/>
    <property type="molecule type" value="Genomic_DNA"/>
</dbReference>
<reference evidence="3 4" key="1">
    <citation type="submission" date="2023-07" db="EMBL/GenBank/DDBJ databases">
        <title>The novel representative of Negativicutes class, Anaeroselena agilis gen. nov. sp. nov.</title>
        <authorList>
            <person name="Prokofeva M.I."/>
            <person name="Elcheninov A.G."/>
            <person name="Klyukina A."/>
            <person name="Kublanov I.V."/>
            <person name="Frolov E.N."/>
            <person name="Podosokorskaya O.A."/>
        </authorList>
    </citation>
    <scope>NUCLEOTIDE SEQUENCE [LARGE SCALE GENOMIC DNA]</scope>
    <source>
        <strain evidence="3 4">4137-cl</strain>
    </source>
</reference>